<dbReference type="SUPFAM" id="SSF52540">
    <property type="entry name" value="P-loop containing nucleoside triphosphate hydrolases"/>
    <property type="match status" value="1"/>
</dbReference>
<evidence type="ECO:0000259" key="1">
    <source>
        <dbReference type="Pfam" id="PF09994"/>
    </source>
</evidence>
<feature type="domain" description="T6SS Phospholipase effector Tle1-like catalytic" evidence="1">
    <location>
        <begin position="5"/>
        <end position="295"/>
    </location>
</feature>
<dbReference type="InterPro" id="IPR027417">
    <property type="entry name" value="P-loop_NTPase"/>
</dbReference>
<organism evidence="2 3">
    <name type="scientific">Discina gigas</name>
    <dbReference type="NCBI Taxonomy" id="1032678"/>
    <lineage>
        <taxon>Eukaryota</taxon>
        <taxon>Fungi</taxon>
        <taxon>Dikarya</taxon>
        <taxon>Ascomycota</taxon>
        <taxon>Pezizomycotina</taxon>
        <taxon>Pezizomycetes</taxon>
        <taxon>Pezizales</taxon>
        <taxon>Discinaceae</taxon>
        <taxon>Discina</taxon>
    </lineage>
</organism>
<name>A0ABR3G539_9PEZI</name>
<proteinExistence type="predicted"/>
<dbReference type="PANTHER" id="PTHR33840">
    <property type="match status" value="1"/>
</dbReference>
<keyword evidence="3" id="KW-1185">Reference proteome</keyword>
<dbReference type="Pfam" id="PF09994">
    <property type="entry name" value="T6SS_Tle1-like_cat"/>
    <property type="match status" value="1"/>
</dbReference>
<evidence type="ECO:0000313" key="2">
    <source>
        <dbReference type="EMBL" id="KAL0631063.1"/>
    </source>
</evidence>
<dbReference type="InterPro" id="IPR018712">
    <property type="entry name" value="Tle1-like_cat"/>
</dbReference>
<dbReference type="EMBL" id="JBBBZM010000306">
    <property type="protein sequence ID" value="KAL0631063.1"/>
    <property type="molecule type" value="Genomic_DNA"/>
</dbReference>
<reference evidence="2 3" key="1">
    <citation type="submission" date="2024-02" db="EMBL/GenBank/DDBJ databases">
        <title>Discinaceae phylogenomics.</title>
        <authorList>
            <person name="Dirks A.C."/>
            <person name="James T.Y."/>
        </authorList>
    </citation>
    <scope>NUCLEOTIDE SEQUENCE [LARGE SCALE GENOMIC DNA]</scope>
    <source>
        <strain evidence="2 3">ACD0624</strain>
    </source>
</reference>
<dbReference type="Gene3D" id="3.40.50.300">
    <property type="entry name" value="P-loop containing nucleotide triphosphate hydrolases"/>
    <property type="match status" value="1"/>
</dbReference>
<sequence>MSPVRLIVCVDGTSNTEWGSLDPTSGSINGVVTSVRRIYDMVDVGLVTDPSGKIYEQRLRYFQGVGTSDVTADIVDKNLRIFQRPRAVFDSAFGSGYMDILKSAYKWCCKNLSGVDDEIWMFGFSRGAFIVRALSSLLQHVGLIKPDAMMTDSTFNQRFNDQLQRYMLRTSFNSISSRRRETLLPFATPSPRIRFVGVFDTVKAVFPKPITNALTHGVPFLDLEQDAPRLVQHFRHALAINEGRGLFAPTLWNSNAHSTNTNASFLEAWFFGYHTDVGGGNPRRGVALWPLQWMLMCAIEQGLVLKDTDYKHPILFKGGMNVVDMPHQPNMKMYDMMMHNAADGRYRLLLEAAWPVLQLEPRIYRDSLTTPPYTGVIGSRVSLHPSTYLQFNISSQFRIQLYRWKWFRNFIRDRFLAIPRAIPWWEAETAKNILQDVLPIRQIRLLVYGAAGSGKLALINGAFGYQGQAPSPPQNIVDPVVIPGNALMDLHFSNGFGTDTFDDVKKFIASYASEKEVEKQLHAIWYCIDLMGGPVDPSELQFSSLDFGKIPIIVVLTKEDEMRDKIRKDLVTAGVAVTDEEVEARFDNVVVARRKEINGLLTWSYVPAANSIGSVKNVIAVTFQNLDDPRVQITEIRAQQASSRLKVAISTDQTIRAYAVWRAFTIHSQSIVFRTKPAGLTKLSEVLMEQILDSFNYGYPGDAKLVQSGVGTPWMKELDKYQTTMWDKKIPAHLILFCMVDTMIIMARIMSRGTALTRPLRRTRALHESAIGTACSWYSQKQSIVHTRIKALLANDGSPVDKSMALFQLGLIKTIDFGLSSSSDAIEETVDALVGVGRNIYRGAAATSLSAVTVGSGIVFGLGHELRRNLFG</sequence>
<comment type="caution">
    <text evidence="2">The sequence shown here is derived from an EMBL/GenBank/DDBJ whole genome shotgun (WGS) entry which is preliminary data.</text>
</comment>
<protein>
    <recommendedName>
        <fullName evidence="1">T6SS Phospholipase effector Tle1-like catalytic domain-containing protein</fullName>
    </recommendedName>
</protein>
<gene>
    <name evidence="2" type="ORF">Q9L58_010077</name>
</gene>
<dbReference type="Proteomes" id="UP001447188">
    <property type="component" value="Unassembled WGS sequence"/>
</dbReference>
<evidence type="ECO:0000313" key="3">
    <source>
        <dbReference type="Proteomes" id="UP001447188"/>
    </source>
</evidence>
<accession>A0ABR3G539</accession>
<dbReference type="PANTHER" id="PTHR33840:SF1">
    <property type="entry name" value="TLE1 PHOSPHOLIPASE DOMAIN-CONTAINING PROTEIN"/>
    <property type="match status" value="1"/>
</dbReference>